<dbReference type="InterPro" id="IPR010662">
    <property type="entry name" value="RBBP9/YdeN"/>
</dbReference>
<dbReference type="AlphaFoldDB" id="A0A1F8BHM8"/>
<dbReference type="Pfam" id="PF06821">
    <property type="entry name" value="Ser_hydrolase"/>
    <property type="match status" value="1"/>
</dbReference>
<dbReference type="SUPFAM" id="SSF53474">
    <property type="entry name" value="alpha/beta-Hydrolases"/>
    <property type="match status" value="1"/>
</dbReference>
<proteinExistence type="predicted"/>
<accession>A0A1F8BHM8</accession>
<dbReference type="GO" id="GO:0016787">
    <property type="term" value="F:hydrolase activity"/>
    <property type="evidence" value="ECO:0007669"/>
    <property type="project" value="InterPro"/>
</dbReference>
<dbReference type="STRING" id="1802519.A2961_01205"/>
<dbReference type="Proteomes" id="UP000177082">
    <property type="component" value="Unassembled WGS sequence"/>
</dbReference>
<gene>
    <name evidence="1" type="ORF">A2961_01205</name>
</gene>
<dbReference type="PANTHER" id="PTHR15394:SF3">
    <property type="entry name" value="SERINE HYDROLASE RBBP9"/>
    <property type="match status" value="1"/>
</dbReference>
<evidence type="ECO:0008006" key="3">
    <source>
        <dbReference type="Google" id="ProtNLM"/>
    </source>
</evidence>
<name>A0A1F8BHM8_9BACT</name>
<dbReference type="InterPro" id="IPR029058">
    <property type="entry name" value="AB_hydrolase_fold"/>
</dbReference>
<sequence length="177" mass="20245">MKKAIILEGWFNSPGDEWYPWLGKELENKGYKVSIPDLPTMNTKLPDMQKQIKFVEKNFKIDESTIIVGHSLGAVLALRLAEKYKYKKMFLIAGWDFDDLTAEHKLFWKTKINHAKIKKNVRKIYVFSSDGDPYTTAITAEGMSKRLDGNFVLIKGAGHFSEKCGDITKIPKILKCV</sequence>
<dbReference type="EMBL" id="MGHF01000014">
    <property type="protein sequence ID" value="OGM63566.1"/>
    <property type="molecule type" value="Genomic_DNA"/>
</dbReference>
<evidence type="ECO:0000313" key="1">
    <source>
        <dbReference type="EMBL" id="OGM63566.1"/>
    </source>
</evidence>
<evidence type="ECO:0000313" key="2">
    <source>
        <dbReference type="Proteomes" id="UP000177082"/>
    </source>
</evidence>
<organism evidence="1 2">
    <name type="scientific">Candidatus Woesebacteria bacterium RIFCSPLOWO2_01_FULL_39_21</name>
    <dbReference type="NCBI Taxonomy" id="1802519"/>
    <lineage>
        <taxon>Bacteria</taxon>
        <taxon>Candidatus Woeseibacteriota</taxon>
    </lineage>
</organism>
<comment type="caution">
    <text evidence="1">The sequence shown here is derived from an EMBL/GenBank/DDBJ whole genome shotgun (WGS) entry which is preliminary data.</text>
</comment>
<reference evidence="1 2" key="1">
    <citation type="journal article" date="2016" name="Nat. Commun.">
        <title>Thousands of microbial genomes shed light on interconnected biogeochemical processes in an aquifer system.</title>
        <authorList>
            <person name="Anantharaman K."/>
            <person name="Brown C.T."/>
            <person name="Hug L.A."/>
            <person name="Sharon I."/>
            <person name="Castelle C.J."/>
            <person name="Probst A.J."/>
            <person name="Thomas B.C."/>
            <person name="Singh A."/>
            <person name="Wilkins M.J."/>
            <person name="Karaoz U."/>
            <person name="Brodie E.L."/>
            <person name="Williams K.H."/>
            <person name="Hubbard S.S."/>
            <person name="Banfield J.F."/>
        </authorList>
    </citation>
    <scope>NUCLEOTIDE SEQUENCE [LARGE SCALE GENOMIC DNA]</scope>
</reference>
<dbReference type="Gene3D" id="3.40.50.1820">
    <property type="entry name" value="alpha/beta hydrolase"/>
    <property type="match status" value="1"/>
</dbReference>
<protein>
    <recommendedName>
        <fullName evidence="3">Alpha/beta hydrolase</fullName>
    </recommendedName>
</protein>
<dbReference type="PANTHER" id="PTHR15394">
    <property type="entry name" value="SERINE HYDROLASE RBBP9"/>
    <property type="match status" value="1"/>
</dbReference>